<dbReference type="RefSeq" id="XP_018989139.1">
    <property type="nucleotide sequence ID" value="XM_019142568.1"/>
</dbReference>
<comment type="caution">
    <text evidence="1">The sequence shown here is derived from an EMBL/GenBank/DDBJ whole genome shotgun (WGS) entry which is preliminary data.</text>
</comment>
<dbReference type="InterPro" id="IPR011990">
    <property type="entry name" value="TPR-like_helical_dom_sf"/>
</dbReference>
<name>A0A1E3HA53_9TREE</name>
<dbReference type="AlphaFoldDB" id="A0A1E3HA53"/>
<dbReference type="GeneID" id="30159093"/>
<dbReference type="Proteomes" id="UP000094065">
    <property type="component" value="Unassembled WGS sequence"/>
</dbReference>
<evidence type="ECO:0000313" key="2">
    <source>
        <dbReference type="Proteomes" id="UP000094065"/>
    </source>
</evidence>
<reference evidence="1 2" key="1">
    <citation type="submission" date="2016-06" db="EMBL/GenBank/DDBJ databases">
        <title>Evolution of pathogenesis and genome organization in the Tremellales.</title>
        <authorList>
            <person name="Cuomo C."/>
            <person name="Litvintseva A."/>
            <person name="Heitman J."/>
            <person name="Chen Y."/>
            <person name="Sun S."/>
            <person name="Springer D."/>
            <person name="Dromer F."/>
            <person name="Young S."/>
            <person name="Zeng Q."/>
            <person name="Chapman S."/>
            <person name="Gujja S."/>
            <person name="Saif S."/>
            <person name="Birren B."/>
        </authorList>
    </citation>
    <scope>NUCLEOTIDE SEQUENCE [LARGE SCALE GENOMIC DNA]</scope>
    <source>
        <strain evidence="1 2">CBS 6039</strain>
    </source>
</reference>
<keyword evidence="2" id="KW-1185">Reference proteome</keyword>
<protein>
    <submittedName>
        <fullName evidence="1">Uncharacterized protein</fullName>
    </submittedName>
</protein>
<accession>A0A1E3HA53</accession>
<gene>
    <name evidence="1" type="ORF">L202_07784</name>
</gene>
<organism evidence="1 2">
    <name type="scientific">Cryptococcus amylolentus CBS 6039</name>
    <dbReference type="NCBI Taxonomy" id="1295533"/>
    <lineage>
        <taxon>Eukaryota</taxon>
        <taxon>Fungi</taxon>
        <taxon>Dikarya</taxon>
        <taxon>Basidiomycota</taxon>
        <taxon>Agaricomycotina</taxon>
        <taxon>Tremellomycetes</taxon>
        <taxon>Tremellales</taxon>
        <taxon>Cryptococcaceae</taxon>
        <taxon>Cryptococcus</taxon>
    </lineage>
</organism>
<dbReference type="OrthoDB" id="10304549at2759"/>
<dbReference type="EMBL" id="AWGJ01000013">
    <property type="protein sequence ID" value="ODN73227.1"/>
    <property type="molecule type" value="Genomic_DNA"/>
</dbReference>
<evidence type="ECO:0000313" key="1">
    <source>
        <dbReference type="EMBL" id="ODN73227.1"/>
    </source>
</evidence>
<dbReference type="RefSeq" id="XP_018989140.1">
    <property type="nucleotide sequence ID" value="XM_019142569.1"/>
</dbReference>
<dbReference type="PANTHER" id="PTHR46014">
    <property type="entry name" value="TETRATRICOPEPTIDE REPEAT PROTEIN 1"/>
    <property type="match status" value="1"/>
</dbReference>
<dbReference type="InterPro" id="IPR052769">
    <property type="entry name" value="TPR_domain_protein"/>
</dbReference>
<sequence length="526" mass="59740">MTFLRTGNKKFRDQTYGQAISSWLQAWSTLLPYHVDALPHGALRNKLGFRESTIIGNISACLLKMWNVAKEAGLGDEGTSSFEIAAFQCAWIVIDLREYARVRTVYSACRRAEECLKELFEDGKVFGRDFGSDAVGVSEMRASAAKYEACAKAQGDAIQNADRELLFRDLDKSLEVQVDRETTRAVGPLMWDRPGEGGITSSVIKQARFLDEQPLDYGAEAQQAMAGNRNLVECEWWYTFEPMEPHEEAGKGSFWYPPSVHPTPRLTYLPYPTGLSFIFHLHALTKLSLYEIFFRQYHDDYLGEAWEKMVQEKKSEPLWEVPPRMCLHRAEKLKDEGNAKYKAGNHKEALKSYFEAWWTTVPYHYYGFSNELDALRDQLARIDSVIFANISAVYISLLKAVATPAESRVPFQKMAYLASWVAADRKSNNSIKTMINIYNRILFTLPKDLAAHQTAPQDILALTHSWTRMRDASGKVKNKDGIYKEAFTGEHSKEDGLMMVMLADLAGPAVLRDDVEQMKMAKGYFA</sequence>
<proteinExistence type="predicted"/>
<dbReference type="Gene3D" id="1.25.40.10">
    <property type="entry name" value="Tetratricopeptide repeat domain"/>
    <property type="match status" value="1"/>
</dbReference>
<dbReference type="PANTHER" id="PTHR46014:SF1">
    <property type="entry name" value="TETRATRICOPEPTIDE REPEAT PROTEIN 1"/>
    <property type="match status" value="1"/>
</dbReference>
<dbReference type="EMBL" id="AWGJ01000013">
    <property type="protein sequence ID" value="ODN73228.1"/>
    <property type="molecule type" value="Genomic_DNA"/>
</dbReference>